<keyword evidence="6" id="KW-1133">Transmembrane helix</keyword>
<sequence length="629" mass="67361">MLKNLRLAMKLGFSFGTVLILAAVVAFVGWRGMLSVVDRVDKADDVSELVRLILECRRDEKNYIIRGDMKYANRVHDTVTTLINQAQTTKDKFVNPANQAQMDEVAASVAAYQQAFDALVTAIGNQTRIRSETTQAGHDLIALADGLIADSDDASLRSILSFMGLVDRAQMEARAYFLSRGKEDLALATGHLDEALALAGTLGHAPVAAAVERFRAVLDSYSLALAAEIQADGQMVDAARKAMEVCAVARADQKTLMLDEMNFSNMLLLAISCLSLLLGLIAAMTITRAITRPVLLGVAFAQTMSQGDFTRMLDIDQKDEIGMLARALNDMVTKLRGVVHQVQAATDNVASGSEELSATAFSLSQGATEQAASVEEVSATMEQMSGNIRQNADNARETETLAEKVYSDAEASGVAVNQAMAAMKHIAEKITVIEEIARQTNLLALNAAIEAARAGEHGKGFAVVAAEVRKLAERSGVAASEISELSSSTVSVADRAGAMLQQLVPDIRRTAELVQEITTSSTEMNTGADQINRAVQQLDQVIQLNASASEQMASTSEELSGQGQQLQQAMSFFMVETHEAAQQAKARQTPARPQGPMTAPRRTGSARQLPGATTGIALEMDADSGFERF</sequence>
<evidence type="ECO:0000259" key="8">
    <source>
        <dbReference type="PROSITE" id="PS50885"/>
    </source>
</evidence>
<organism evidence="10 11">
    <name type="scientific">Pseudodesulfovibrio aespoeensis (strain ATCC 700646 / DSM 10631 / Aspo-2)</name>
    <name type="common">Desulfovibrio aespoeensis</name>
    <dbReference type="NCBI Taxonomy" id="643562"/>
    <lineage>
        <taxon>Bacteria</taxon>
        <taxon>Pseudomonadati</taxon>
        <taxon>Thermodesulfobacteriota</taxon>
        <taxon>Desulfovibrionia</taxon>
        <taxon>Desulfovibrionales</taxon>
        <taxon>Desulfovibrionaceae</taxon>
    </lineage>
</organism>
<reference evidence="10 11" key="2">
    <citation type="journal article" date="2014" name="Genome Announc.">
        <title>Complete Genome Sequence of the Subsurface, Mesophilic Sulfate-Reducing Bacterium Desulfovibrio aespoeensis Aspo-2.</title>
        <authorList>
            <person name="Pedersen K."/>
            <person name="Bengtsson A."/>
            <person name="Edlund J."/>
            <person name="Rabe L."/>
            <person name="Hazen T."/>
            <person name="Chakraborty R."/>
            <person name="Goodwin L."/>
            <person name="Shapiro N."/>
        </authorList>
    </citation>
    <scope>NUCLEOTIDE SEQUENCE [LARGE SCALE GENOMIC DNA]</scope>
    <source>
        <strain evidence="11">ATCC 700646 / DSM 10631 / Aspo-2</strain>
    </source>
</reference>
<dbReference type="CDD" id="cd06225">
    <property type="entry name" value="HAMP"/>
    <property type="match status" value="1"/>
</dbReference>
<dbReference type="AlphaFoldDB" id="E6VUJ5"/>
<dbReference type="InterPro" id="IPR004089">
    <property type="entry name" value="MCPsignal_dom"/>
</dbReference>
<evidence type="ECO:0000256" key="3">
    <source>
        <dbReference type="ARBA" id="ARBA00029447"/>
    </source>
</evidence>
<dbReference type="KEGG" id="das:Daes_0113"/>
<dbReference type="PROSITE" id="PS50111">
    <property type="entry name" value="CHEMOTAXIS_TRANSDUC_2"/>
    <property type="match status" value="1"/>
</dbReference>
<gene>
    <name evidence="10" type="ordered locus">Daes_0113</name>
</gene>
<dbReference type="RefSeq" id="WP_013513077.1">
    <property type="nucleotide sequence ID" value="NC_014844.1"/>
</dbReference>
<keyword evidence="11" id="KW-1185">Reference proteome</keyword>
<feature type="compositionally biased region" description="Acidic residues" evidence="5">
    <location>
        <begin position="620"/>
        <end position="629"/>
    </location>
</feature>
<dbReference type="GO" id="GO:0007165">
    <property type="term" value="P:signal transduction"/>
    <property type="evidence" value="ECO:0007669"/>
    <property type="project" value="UniProtKB-KW"/>
</dbReference>
<dbReference type="GO" id="GO:0005886">
    <property type="term" value="C:plasma membrane"/>
    <property type="evidence" value="ECO:0007669"/>
    <property type="project" value="TreeGrafter"/>
</dbReference>
<dbReference type="Pfam" id="PF16591">
    <property type="entry name" value="HBM"/>
    <property type="match status" value="1"/>
</dbReference>
<dbReference type="PANTHER" id="PTHR43531">
    <property type="entry name" value="PROTEIN ICFG"/>
    <property type="match status" value="1"/>
</dbReference>
<evidence type="ECO:0000256" key="1">
    <source>
        <dbReference type="ARBA" id="ARBA00004370"/>
    </source>
</evidence>
<evidence type="ECO:0000256" key="4">
    <source>
        <dbReference type="PROSITE-ProRule" id="PRU00284"/>
    </source>
</evidence>
<keyword evidence="6" id="KW-0812">Transmembrane</keyword>
<reference evidence="11" key="1">
    <citation type="submission" date="2010-12" db="EMBL/GenBank/DDBJ databases">
        <title>Complete sequence of Desulfovibrio aespoeensis Aspo-2.</title>
        <authorList>
            <consortium name="US DOE Joint Genome Institute"/>
            <person name="Lucas S."/>
            <person name="Copeland A."/>
            <person name="Lapidus A."/>
            <person name="Cheng J.-F."/>
            <person name="Goodwin L."/>
            <person name="Pitluck S."/>
            <person name="Chertkov O."/>
            <person name="Misra M."/>
            <person name="Detter J.C."/>
            <person name="Han C."/>
            <person name="Tapia R."/>
            <person name="Land M."/>
            <person name="Hauser L."/>
            <person name="Kyrpides N."/>
            <person name="Ivanova N."/>
            <person name="Ovchinnikova G."/>
            <person name="Pedersen K."/>
            <person name="Jagevall S."/>
            <person name="Hazen T."/>
            <person name="Woyke T."/>
        </authorList>
    </citation>
    <scope>NUCLEOTIDE SEQUENCE [LARGE SCALE GENOMIC DNA]</scope>
    <source>
        <strain evidence="11">ATCC 700646 / DSM 10631 / Aspo-2</strain>
    </source>
</reference>
<evidence type="ECO:0000256" key="6">
    <source>
        <dbReference type="SAM" id="Phobius"/>
    </source>
</evidence>
<dbReference type="Proteomes" id="UP000002191">
    <property type="component" value="Chromosome"/>
</dbReference>
<dbReference type="SMART" id="SM00283">
    <property type="entry name" value="MA"/>
    <property type="match status" value="1"/>
</dbReference>
<comment type="subcellular location">
    <subcellularLocation>
        <location evidence="1">Membrane</location>
    </subcellularLocation>
</comment>
<dbReference type="Gene3D" id="1.10.287.950">
    <property type="entry name" value="Methyl-accepting chemotaxis protein"/>
    <property type="match status" value="1"/>
</dbReference>
<evidence type="ECO:0000256" key="2">
    <source>
        <dbReference type="ARBA" id="ARBA00022500"/>
    </source>
</evidence>
<keyword evidence="2" id="KW-0145">Chemotaxis</keyword>
<accession>E6VUJ5</accession>
<dbReference type="STRING" id="643562.Daes_0113"/>
<feature type="transmembrane region" description="Helical" evidence="6">
    <location>
        <begin position="266"/>
        <end position="286"/>
    </location>
</feature>
<feature type="region of interest" description="Disordered" evidence="5">
    <location>
        <begin position="582"/>
        <end position="629"/>
    </location>
</feature>
<feature type="domain" description="HAMP" evidence="8">
    <location>
        <begin position="288"/>
        <end position="340"/>
    </location>
</feature>
<dbReference type="eggNOG" id="COG0840">
    <property type="taxonomic scope" value="Bacteria"/>
</dbReference>
<dbReference type="InterPro" id="IPR003660">
    <property type="entry name" value="HAMP_dom"/>
</dbReference>
<dbReference type="PROSITE" id="PS50885">
    <property type="entry name" value="HAMP"/>
    <property type="match status" value="1"/>
</dbReference>
<keyword evidence="6" id="KW-0472">Membrane</keyword>
<evidence type="ECO:0000313" key="10">
    <source>
        <dbReference type="EMBL" id="ADU61140.1"/>
    </source>
</evidence>
<dbReference type="InterPro" id="IPR051310">
    <property type="entry name" value="MCP_chemotaxis"/>
</dbReference>
<dbReference type="PANTHER" id="PTHR43531:SF11">
    <property type="entry name" value="METHYL-ACCEPTING CHEMOTAXIS PROTEIN 3"/>
    <property type="match status" value="1"/>
</dbReference>
<dbReference type="GO" id="GO:0004888">
    <property type="term" value="F:transmembrane signaling receptor activity"/>
    <property type="evidence" value="ECO:0007669"/>
    <property type="project" value="TreeGrafter"/>
</dbReference>
<dbReference type="SMART" id="SM01358">
    <property type="entry name" value="HBM"/>
    <property type="match status" value="1"/>
</dbReference>
<dbReference type="HOGENOM" id="CLU_000445_107_16_7"/>
<dbReference type="InterPro" id="IPR032255">
    <property type="entry name" value="HBM"/>
</dbReference>
<feature type="domain" description="Methyl-accepting transducer" evidence="7">
    <location>
        <begin position="345"/>
        <end position="560"/>
    </location>
</feature>
<evidence type="ECO:0000256" key="5">
    <source>
        <dbReference type="SAM" id="MobiDB-lite"/>
    </source>
</evidence>
<dbReference type="GO" id="GO:0006935">
    <property type="term" value="P:chemotaxis"/>
    <property type="evidence" value="ECO:0007669"/>
    <property type="project" value="UniProtKB-KW"/>
</dbReference>
<evidence type="ECO:0000259" key="7">
    <source>
        <dbReference type="PROSITE" id="PS50111"/>
    </source>
</evidence>
<keyword evidence="4" id="KW-0807">Transducer</keyword>
<dbReference type="FunFam" id="1.10.287.950:FF:000001">
    <property type="entry name" value="Methyl-accepting chemotaxis sensory transducer"/>
    <property type="match status" value="1"/>
</dbReference>
<proteinExistence type="inferred from homology"/>
<dbReference type="SMART" id="SM00304">
    <property type="entry name" value="HAMP"/>
    <property type="match status" value="1"/>
</dbReference>
<dbReference type="OrthoDB" id="5415757at2"/>
<evidence type="ECO:0000259" key="9">
    <source>
        <dbReference type="PROSITE" id="PS51753"/>
    </source>
</evidence>
<comment type="similarity">
    <text evidence="3">Belongs to the methyl-accepting chemotaxis (MCP) protein family.</text>
</comment>
<feature type="domain" description="HBM" evidence="9">
    <location>
        <begin position="38"/>
        <end position="261"/>
    </location>
</feature>
<dbReference type="EMBL" id="CP002431">
    <property type="protein sequence ID" value="ADU61140.1"/>
    <property type="molecule type" value="Genomic_DNA"/>
</dbReference>
<dbReference type="SUPFAM" id="SSF58104">
    <property type="entry name" value="Methyl-accepting chemotaxis protein (MCP) signaling domain"/>
    <property type="match status" value="1"/>
</dbReference>
<dbReference type="Pfam" id="PF00015">
    <property type="entry name" value="MCPsignal"/>
    <property type="match status" value="1"/>
</dbReference>
<dbReference type="Pfam" id="PF00672">
    <property type="entry name" value="HAMP"/>
    <property type="match status" value="1"/>
</dbReference>
<name>E6VUJ5_PSEA9</name>
<dbReference type="PROSITE" id="PS51753">
    <property type="entry name" value="HBM"/>
    <property type="match status" value="1"/>
</dbReference>
<evidence type="ECO:0000313" key="11">
    <source>
        <dbReference type="Proteomes" id="UP000002191"/>
    </source>
</evidence>
<dbReference type="Gene3D" id="1.20.1440.210">
    <property type="match status" value="1"/>
</dbReference>
<protein>
    <submittedName>
        <fullName evidence="10">Chemotaxis sensory transducer</fullName>
    </submittedName>
</protein>